<dbReference type="InterPro" id="IPR003594">
    <property type="entry name" value="HATPase_dom"/>
</dbReference>
<dbReference type="InterPro" id="IPR005467">
    <property type="entry name" value="His_kinase_dom"/>
</dbReference>
<comment type="subcellular location">
    <subcellularLocation>
        <location evidence="2">Membrane</location>
    </subcellularLocation>
</comment>
<evidence type="ECO:0000256" key="10">
    <source>
        <dbReference type="SAM" id="Phobius"/>
    </source>
</evidence>
<comment type="catalytic activity">
    <reaction evidence="1">
        <text>ATP + protein L-histidine = ADP + protein N-phospho-L-histidine.</text>
        <dbReference type="EC" id="2.7.13.3"/>
    </reaction>
</comment>
<evidence type="ECO:0000256" key="1">
    <source>
        <dbReference type="ARBA" id="ARBA00000085"/>
    </source>
</evidence>
<dbReference type="EC" id="2.7.13.3" evidence="3"/>
<feature type="domain" description="Histidine kinase" evidence="11">
    <location>
        <begin position="378"/>
        <end position="589"/>
    </location>
</feature>
<dbReference type="PRINTS" id="PR00344">
    <property type="entry name" value="BCTRLSENSOR"/>
</dbReference>
<keyword evidence="6 10" id="KW-0812">Transmembrane</keyword>
<gene>
    <name evidence="13" type="ORF">F0254_11935</name>
</gene>
<keyword evidence="4" id="KW-0597">Phosphoprotein</keyword>
<evidence type="ECO:0000256" key="2">
    <source>
        <dbReference type="ARBA" id="ARBA00004370"/>
    </source>
</evidence>
<dbReference type="PROSITE" id="PS50109">
    <property type="entry name" value="HIS_KIN"/>
    <property type="match status" value="1"/>
</dbReference>
<keyword evidence="5" id="KW-0808">Transferase</keyword>
<dbReference type="SMART" id="SM01079">
    <property type="entry name" value="CHASE"/>
    <property type="match status" value="1"/>
</dbReference>
<dbReference type="InterPro" id="IPR036097">
    <property type="entry name" value="HisK_dim/P_sf"/>
</dbReference>
<dbReference type="PROSITE" id="PS50839">
    <property type="entry name" value="CHASE"/>
    <property type="match status" value="1"/>
</dbReference>
<dbReference type="PANTHER" id="PTHR42878:SF15">
    <property type="entry name" value="BACTERIOPHYTOCHROME"/>
    <property type="match status" value="1"/>
</dbReference>
<evidence type="ECO:0000259" key="12">
    <source>
        <dbReference type="PROSITE" id="PS50839"/>
    </source>
</evidence>
<evidence type="ECO:0000256" key="3">
    <source>
        <dbReference type="ARBA" id="ARBA00012438"/>
    </source>
</evidence>
<organism evidence="13 14">
    <name type="scientific">Vibrio alginolyticus</name>
    <dbReference type="NCBI Taxonomy" id="663"/>
    <lineage>
        <taxon>Bacteria</taxon>
        <taxon>Pseudomonadati</taxon>
        <taxon>Pseudomonadota</taxon>
        <taxon>Gammaproteobacteria</taxon>
        <taxon>Vibrionales</taxon>
        <taxon>Vibrionaceae</taxon>
        <taxon>Vibrio</taxon>
    </lineage>
</organism>
<proteinExistence type="predicted"/>
<name>A0A7Y4B3N6_VIBAL</name>
<dbReference type="GO" id="GO:0016020">
    <property type="term" value="C:membrane"/>
    <property type="evidence" value="ECO:0007669"/>
    <property type="project" value="UniProtKB-SubCell"/>
</dbReference>
<dbReference type="CDD" id="cd00082">
    <property type="entry name" value="HisKA"/>
    <property type="match status" value="1"/>
</dbReference>
<comment type="caution">
    <text evidence="13">The sequence shown here is derived from an EMBL/GenBank/DDBJ whole genome shotgun (WGS) entry which is preliminary data.</text>
</comment>
<evidence type="ECO:0000256" key="4">
    <source>
        <dbReference type="ARBA" id="ARBA00022553"/>
    </source>
</evidence>
<dbReference type="Gene3D" id="1.10.287.130">
    <property type="match status" value="1"/>
</dbReference>
<feature type="transmembrane region" description="Helical" evidence="10">
    <location>
        <begin position="306"/>
        <end position="327"/>
    </location>
</feature>
<evidence type="ECO:0000313" key="14">
    <source>
        <dbReference type="Proteomes" id="UP000532247"/>
    </source>
</evidence>
<dbReference type="Pfam" id="PF03924">
    <property type="entry name" value="CHASE"/>
    <property type="match status" value="1"/>
</dbReference>
<dbReference type="InterPro" id="IPR050351">
    <property type="entry name" value="BphY/WalK/GraS-like"/>
</dbReference>
<dbReference type="Gene3D" id="3.30.565.10">
    <property type="entry name" value="Histidine kinase-like ATPase, C-terminal domain"/>
    <property type="match status" value="1"/>
</dbReference>
<dbReference type="GO" id="GO:0000156">
    <property type="term" value="F:phosphorelay response regulator activity"/>
    <property type="evidence" value="ECO:0007669"/>
    <property type="project" value="TreeGrafter"/>
</dbReference>
<dbReference type="PANTHER" id="PTHR42878">
    <property type="entry name" value="TWO-COMPONENT HISTIDINE KINASE"/>
    <property type="match status" value="1"/>
</dbReference>
<feature type="domain" description="CHASE" evidence="12">
    <location>
        <begin position="133"/>
        <end position="239"/>
    </location>
</feature>
<accession>A0A7Y4B3N6</accession>
<keyword evidence="7 13" id="KW-0418">Kinase</keyword>
<evidence type="ECO:0000256" key="7">
    <source>
        <dbReference type="ARBA" id="ARBA00022777"/>
    </source>
</evidence>
<keyword evidence="9 10" id="KW-0472">Membrane</keyword>
<dbReference type="GO" id="GO:0007234">
    <property type="term" value="P:osmosensory signaling via phosphorelay pathway"/>
    <property type="evidence" value="ECO:0007669"/>
    <property type="project" value="TreeGrafter"/>
</dbReference>
<dbReference type="Pfam" id="PF00512">
    <property type="entry name" value="HisKA"/>
    <property type="match status" value="1"/>
</dbReference>
<dbReference type="InterPro" id="IPR004358">
    <property type="entry name" value="Sig_transdc_His_kin-like_C"/>
</dbReference>
<dbReference type="SMART" id="SM00388">
    <property type="entry name" value="HisKA"/>
    <property type="match status" value="1"/>
</dbReference>
<dbReference type="GO" id="GO:0030295">
    <property type="term" value="F:protein kinase activator activity"/>
    <property type="evidence" value="ECO:0007669"/>
    <property type="project" value="TreeGrafter"/>
</dbReference>
<evidence type="ECO:0000256" key="5">
    <source>
        <dbReference type="ARBA" id="ARBA00022679"/>
    </source>
</evidence>
<dbReference type="InterPro" id="IPR042240">
    <property type="entry name" value="CHASE_sf"/>
</dbReference>
<dbReference type="SMART" id="SM00387">
    <property type="entry name" value="HATPase_c"/>
    <property type="match status" value="1"/>
</dbReference>
<dbReference type="Gene3D" id="3.30.450.350">
    <property type="entry name" value="CHASE domain"/>
    <property type="match status" value="1"/>
</dbReference>
<dbReference type="Pfam" id="PF02518">
    <property type="entry name" value="HATPase_c"/>
    <property type="match status" value="1"/>
</dbReference>
<dbReference type="AlphaFoldDB" id="A0A7Y4B3N6"/>
<evidence type="ECO:0000256" key="9">
    <source>
        <dbReference type="ARBA" id="ARBA00023136"/>
    </source>
</evidence>
<dbReference type="Proteomes" id="UP000532247">
    <property type="component" value="Unassembled WGS sequence"/>
</dbReference>
<protein>
    <recommendedName>
        <fullName evidence="3">histidine kinase</fullName>
        <ecNumber evidence="3">2.7.13.3</ecNumber>
    </recommendedName>
</protein>
<evidence type="ECO:0000256" key="8">
    <source>
        <dbReference type="ARBA" id="ARBA00022989"/>
    </source>
</evidence>
<dbReference type="GO" id="GO:0000155">
    <property type="term" value="F:phosphorelay sensor kinase activity"/>
    <property type="evidence" value="ECO:0007669"/>
    <property type="project" value="InterPro"/>
</dbReference>
<dbReference type="InterPro" id="IPR006189">
    <property type="entry name" value="CHASE_dom"/>
</dbReference>
<keyword evidence="8 10" id="KW-1133">Transmembrane helix</keyword>
<evidence type="ECO:0000256" key="6">
    <source>
        <dbReference type="ARBA" id="ARBA00022692"/>
    </source>
</evidence>
<dbReference type="SUPFAM" id="SSF47384">
    <property type="entry name" value="Homodimeric domain of signal transducing histidine kinase"/>
    <property type="match status" value="1"/>
</dbReference>
<evidence type="ECO:0000259" key="11">
    <source>
        <dbReference type="PROSITE" id="PS50109"/>
    </source>
</evidence>
<dbReference type="EMBL" id="VTYF01000005">
    <property type="protein sequence ID" value="NOI09576.1"/>
    <property type="molecule type" value="Genomic_DNA"/>
</dbReference>
<dbReference type="InterPro" id="IPR036890">
    <property type="entry name" value="HATPase_C_sf"/>
</dbReference>
<dbReference type="CDD" id="cd00075">
    <property type="entry name" value="HATPase"/>
    <property type="match status" value="1"/>
</dbReference>
<dbReference type="SUPFAM" id="SSF55874">
    <property type="entry name" value="ATPase domain of HSP90 chaperone/DNA topoisomerase II/histidine kinase"/>
    <property type="match status" value="1"/>
</dbReference>
<sequence length="600" mass="69085">MTLLTQRASALHWYHWLVLFLSAVLTLTAWAVTSSQVEQKAKTQFEFQAHQLVELVQERMSKYEEALLAGVSALHMYQAPASRADWKIFADQFDVPRHFPGINGIGVIHYVPDNKIKRYLEWQRKQLSEYMPHPARTASEYWPITYIEPMQNNLKAVGLDMAHENNRYTAAKNARLTNTATITAPITLVQDSEKAPGFLFYAPWFSDEVPEYYGDTKDGFLGLVYAPFIVNKLMNGTLSGEKRLVNFSLYDNQELLYSDLNVSNIRHHSEPHFTQTLELNIYGRVWTFVIQSSRLFESQQNTTQPLLILIFGIIVDVLLFMLFLMLVREKERVDEYAKHLTKDLQLRTDKLETVTKDLQVRNQALQEANRELDQFAYVASHDLKAPLRGISQLVTWLIEELSEFLTPQTEQYASLLSNRVQRLEKLLDDLLAYSRVGRKPGQLGRFNLEQYCEETLELISPQRKISLVCHNHIGEFETLTTPLELILRNLISNAVKHHHKEIGTIYVSGEDIGDMYQFVVEDDGPGIPEQFRERVFELFHTLQPRDTVEGSGLGLSIIKKVLDLYSCHYSIDSSSLGGCAFRFSWPKNNPDSLRKPHDIP</sequence>
<reference evidence="13 14" key="1">
    <citation type="submission" date="2019-09" db="EMBL/GenBank/DDBJ databases">
        <title>Draft genome sequencing and comparative genomics of hatchery-associated Vibrios.</title>
        <authorList>
            <person name="Kehlet-Delgado H."/>
            <person name="Mueller R.S."/>
        </authorList>
    </citation>
    <scope>NUCLEOTIDE SEQUENCE [LARGE SCALE GENOMIC DNA]</scope>
    <source>
        <strain evidence="13 14">081416A</strain>
    </source>
</reference>
<dbReference type="InterPro" id="IPR003661">
    <property type="entry name" value="HisK_dim/P_dom"/>
</dbReference>
<evidence type="ECO:0000313" key="13">
    <source>
        <dbReference type="EMBL" id="NOI09576.1"/>
    </source>
</evidence>